<feature type="region of interest" description="Disordered" evidence="10">
    <location>
        <begin position="117"/>
        <end position="163"/>
    </location>
</feature>
<evidence type="ECO:0000256" key="3">
    <source>
        <dbReference type="ARBA" id="ARBA00022723"/>
    </source>
</evidence>
<accession>A0A2Z6S5M6</accession>
<evidence type="ECO:0000256" key="9">
    <source>
        <dbReference type="SAM" id="Coils"/>
    </source>
</evidence>
<dbReference type="SMART" id="SM00184">
    <property type="entry name" value="RING"/>
    <property type="match status" value="2"/>
</dbReference>
<evidence type="ECO:0000256" key="6">
    <source>
        <dbReference type="ARBA" id="ARBA00023242"/>
    </source>
</evidence>
<dbReference type="PANTHER" id="PTHR13063:SF10">
    <property type="entry name" value="NITRIC OXIDE SYNTHASE-INTERACTING PROTEIN"/>
    <property type="match status" value="1"/>
</dbReference>
<keyword evidence="14" id="KW-1185">Reference proteome</keyword>
<dbReference type="PROSITE" id="PS00518">
    <property type="entry name" value="ZF_RING_1"/>
    <property type="match status" value="1"/>
</dbReference>
<dbReference type="InterPro" id="IPR031790">
    <property type="entry name" value="Znf-NOSIP"/>
</dbReference>
<dbReference type="InterPro" id="IPR013083">
    <property type="entry name" value="Znf_RING/FYVE/PHD"/>
</dbReference>
<evidence type="ECO:0000259" key="11">
    <source>
        <dbReference type="PROSITE" id="PS50089"/>
    </source>
</evidence>
<dbReference type="Pfam" id="PF15906">
    <property type="entry name" value="zf-NOSIP"/>
    <property type="match status" value="1"/>
</dbReference>
<dbReference type="InterPro" id="IPR017907">
    <property type="entry name" value="Znf_RING_CS"/>
</dbReference>
<dbReference type="Gene3D" id="3.30.40.10">
    <property type="entry name" value="Zinc/RING finger domain, C3HC4 (zinc finger)"/>
    <property type="match status" value="2"/>
</dbReference>
<dbReference type="Proteomes" id="UP000247702">
    <property type="component" value="Unassembled WGS sequence"/>
</dbReference>
<evidence type="ECO:0000313" key="14">
    <source>
        <dbReference type="Proteomes" id="UP000247702"/>
    </source>
</evidence>
<keyword evidence="6 7" id="KW-0539">Nucleus</keyword>
<proteinExistence type="inferred from homology"/>
<reference evidence="12 14" key="1">
    <citation type="submission" date="2017-11" db="EMBL/GenBank/DDBJ databases">
        <title>The genome of Rhizophagus clarus HR1 reveals common genetic basis of auxotrophy among arbuscular mycorrhizal fungi.</title>
        <authorList>
            <person name="Kobayashi Y."/>
        </authorList>
    </citation>
    <scope>NUCLEOTIDE SEQUENCE [LARGE SCALE GENOMIC DNA]</scope>
    <source>
        <strain evidence="12 14">HR1</strain>
    </source>
</reference>
<dbReference type="GO" id="GO:0005634">
    <property type="term" value="C:nucleus"/>
    <property type="evidence" value="ECO:0007669"/>
    <property type="project" value="UniProtKB-SubCell"/>
</dbReference>
<protein>
    <recommendedName>
        <fullName evidence="11">RING-type domain-containing protein</fullName>
    </recommendedName>
</protein>
<reference evidence="13" key="2">
    <citation type="submission" date="2019-10" db="EMBL/GenBank/DDBJ databases">
        <title>Conservation and host-specific expression of non-tandemly repeated heterogenous ribosome RNA gene in arbuscular mycorrhizal fungi.</title>
        <authorList>
            <person name="Maeda T."/>
            <person name="Kobayashi Y."/>
            <person name="Nakagawa T."/>
            <person name="Ezawa T."/>
            <person name="Yamaguchi K."/>
            <person name="Bino T."/>
            <person name="Nishimoto Y."/>
            <person name="Shigenobu S."/>
            <person name="Kawaguchi M."/>
        </authorList>
    </citation>
    <scope>NUCLEOTIDE SEQUENCE</scope>
    <source>
        <strain evidence="13">HR1</strain>
    </source>
</reference>
<evidence type="ECO:0000256" key="7">
    <source>
        <dbReference type="PIRNR" id="PIRNR023577"/>
    </source>
</evidence>
<keyword evidence="5" id="KW-0862">Zinc</keyword>
<evidence type="ECO:0000256" key="8">
    <source>
        <dbReference type="PROSITE-ProRule" id="PRU00175"/>
    </source>
</evidence>
<gene>
    <name evidence="13" type="ORF">RCL2_002047700</name>
    <name evidence="12" type="ORF">RclHR1_09810008</name>
</gene>
<dbReference type="InterPro" id="IPR016818">
    <property type="entry name" value="NOSIP"/>
</dbReference>
<evidence type="ECO:0000256" key="2">
    <source>
        <dbReference type="ARBA" id="ARBA00008126"/>
    </source>
</evidence>
<dbReference type="Proteomes" id="UP000615446">
    <property type="component" value="Unassembled WGS sequence"/>
</dbReference>
<feature type="compositionally biased region" description="Polar residues" evidence="10">
    <location>
        <begin position="117"/>
        <end position="126"/>
    </location>
</feature>
<dbReference type="STRING" id="94130.A0A2Z6S5M6"/>
<organism evidence="12 14">
    <name type="scientific">Rhizophagus clarus</name>
    <dbReference type="NCBI Taxonomy" id="94130"/>
    <lineage>
        <taxon>Eukaryota</taxon>
        <taxon>Fungi</taxon>
        <taxon>Fungi incertae sedis</taxon>
        <taxon>Mucoromycota</taxon>
        <taxon>Glomeromycotina</taxon>
        <taxon>Glomeromycetes</taxon>
        <taxon>Glomerales</taxon>
        <taxon>Glomeraceae</taxon>
        <taxon>Rhizophagus</taxon>
    </lineage>
</organism>
<evidence type="ECO:0000313" key="13">
    <source>
        <dbReference type="EMBL" id="GES93730.1"/>
    </source>
</evidence>
<dbReference type="InterPro" id="IPR001841">
    <property type="entry name" value="Znf_RING"/>
</dbReference>
<comment type="caution">
    <text evidence="12">The sequence shown here is derived from an EMBL/GenBank/DDBJ whole genome shotgun (WGS) entry which is preliminary data.</text>
</comment>
<feature type="domain" description="RING-type" evidence="11">
    <location>
        <begin position="277"/>
        <end position="319"/>
    </location>
</feature>
<evidence type="ECO:0000256" key="4">
    <source>
        <dbReference type="ARBA" id="ARBA00022771"/>
    </source>
</evidence>
<dbReference type="OrthoDB" id="116827at2759"/>
<feature type="coiled-coil region" evidence="9">
    <location>
        <begin position="67"/>
        <end position="109"/>
    </location>
</feature>
<comment type="subcellular location">
    <subcellularLocation>
        <location evidence="1 7">Nucleus</location>
    </subcellularLocation>
</comment>
<dbReference type="SUPFAM" id="SSF57850">
    <property type="entry name" value="RING/U-box"/>
    <property type="match status" value="2"/>
</dbReference>
<dbReference type="GO" id="GO:0061630">
    <property type="term" value="F:ubiquitin protein ligase activity"/>
    <property type="evidence" value="ECO:0007669"/>
    <property type="project" value="InterPro"/>
</dbReference>
<dbReference type="AlphaFoldDB" id="A0A2Z6S5M6"/>
<sequence>MPRHSKNNTALSFFTYAEGKALDYGTKKQRLGRDSMRECDACYLCLQRAREPVCCTQGHLYCKECILENILAQKKEILRQQKLLEAKAKDEEEEAKRKVELAKEAVIQEFERQQVKITPTTTTNSSEKGEIKANNGTNGSPSTNESSGHLKKKDVEKSPESVKSVKAIEWTESSSSNNKKRKFQLDDDELTAIAKRDQEEALKKLEKERILASKPKLPNFWLPSLTPSADPDKVKQIKQQTMCTASDPEHPISMKTLIPTKFTEDKDPTSKKTNLICPSCRKTLTNSLKICLIKPCGHVICKICVDKFVRKTKQCFVCDIKCRDKDIVDMSGEGTGFASGGGKVVAEKFDVAFQ</sequence>
<feature type="compositionally biased region" description="Polar residues" evidence="10">
    <location>
        <begin position="134"/>
        <end position="147"/>
    </location>
</feature>
<evidence type="ECO:0000256" key="10">
    <source>
        <dbReference type="SAM" id="MobiDB-lite"/>
    </source>
</evidence>
<dbReference type="EMBL" id="BLAL01000229">
    <property type="protein sequence ID" value="GES93730.1"/>
    <property type="molecule type" value="Genomic_DNA"/>
</dbReference>
<dbReference type="GO" id="GO:0008270">
    <property type="term" value="F:zinc ion binding"/>
    <property type="evidence" value="ECO:0007669"/>
    <property type="project" value="UniProtKB-KW"/>
</dbReference>
<keyword evidence="3" id="KW-0479">Metal-binding</keyword>
<evidence type="ECO:0000256" key="1">
    <source>
        <dbReference type="ARBA" id="ARBA00004123"/>
    </source>
</evidence>
<evidence type="ECO:0000313" key="12">
    <source>
        <dbReference type="EMBL" id="GBC10674.1"/>
    </source>
</evidence>
<dbReference type="PROSITE" id="PS50089">
    <property type="entry name" value="ZF_RING_2"/>
    <property type="match status" value="1"/>
</dbReference>
<keyword evidence="9" id="KW-0175">Coiled coil</keyword>
<dbReference type="PANTHER" id="PTHR13063">
    <property type="entry name" value="ENOS INTERACTING PROTEIN"/>
    <property type="match status" value="1"/>
</dbReference>
<dbReference type="PIRSF" id="PIRSF023577">
    <property type="entry name" value="ENOS_interacting"/>
    <property type="match status" value="1"/>
</dbReference>
<name>A0A2Z6S5M6_9GLOM</name>
<dbReference type="EMBL" id="BEXD01004405">
    <property type="protein sequence ID" value="GBC10674.1"/>
    <property type="molecule type" value="Genomic_DNA"/>
</dbReference>
<keyword evidence="4 8" id="KW-0863">Zinc-finger</keyword>
<comment type="similarity">
    <text evidence="2 7">Belongs to the NOSIP family.</text>
</comment>
<evidence type="ECO:0000256" key="5">
    <source>
        <dbReference type="ARBA" id="ARBA00022833"/>
    </source>
</evidence>